<sequence>MSRLRHIWWKRASFIAASALMLVVLIKMNGNISSFMKHVKEQDAVYAFFQVNRSEEEKTLLLKQIKEEAEKLKIEPINARIDRVYKAVPGYNGLEVDIEATYELNVNAVRGAQLRYIYREVEPAIQLEDLGSYPIYKGNPEKRAVGLMINVAWGNEYLDSILNTLKDADVKATFFFDGSWLKKNKELAQRIAEEGHELSNHAYSHPDMANLSHFEQTQQIVKTEALLKEMNASNKWFAPPSGSFNATTVKAAREHGLLTVLWTIDTIDWRNPSPEQVMTRIRSKLEPGALILMHPTAATEKTLPMMIQYMKEQGYFPGTVSHTLSSDRLQDGVEGVDIF</sequence>
<dbReference type="PANTHER" id="PTHR10587:SF80">
    <property type="entry name" value="CHITOOLIGOSACCHARIDE DEACETYLASE"/>
    <property type="match status" value="1"/>
</dbReference>
<keyword evidence="1" id="KW-1133">Transmembrane helix</keyword>
<dbReference type="PANTHER" id="PTHR10587">
    <property type="entry name" value="GLYCOSYL TRANSFERASE-RELATED"/>
    <property type="match status" value="1"/>
</dbReference>
<evidence type="ECO:0000313" key="4">
    <source>
        <dbReference type="Proteomes" id="UP001596233"/>
    </source>
</evidence>
<feature type="domain" description="NodB homology" evidence="2">
    <location>
        <begin position="143"/>
        <end position="318"/>
    </location>
</feature>
<dbReference type="InterPro" id="IPR011330">
    <property type="entry name" value="Glyco_hydro/deAcase_b/a-brl"/>
</dbReference>
<name>A0ABW1UY72_9BACL</name>
<dbReference type="EMBL" id="JBHSTE010000001">
    <property type="protein sequence ID" value="MFC6331116.1"/>
    <property type="molecule type" value="Genomic_DNA"/>
</dbReference>
<protein>
    <submittedName>
        <fullName evidence="3">Polysaccharide deacetylase family protein</fullName>
    </submittedName>
</protein>
<organism evidence="3 4">
    <name type="scientific">Paenibacillus septentrionalis</name>
    <dbReference type="NCBI Taxonomy" id="429342"/>
    <lineage>
        <taxon>Bacteria</taxon>
        <taxon>Bacillati</taxon>
        <taxon>Bacillota</taxon>
        <taxon>Bacilli</taxon>
        <taxon>Bacillales</taxon>
        <taxon>Paenibacillaceae</taxon>
        <taxon>Paenibacillus</taxon>
    </lineage>
</organism>
<feature type="transmembrane region" description="Helical" evidence="1">
    <location>
        <begin position="12"/>
        <end position="30"/>
    </location>
</feature>
<evidence type="ECO:0000256" key="1">
    <source>
        <dbReference type="SAM" id="Phobius"/>
    </source>
</evidence>
<dbReference type="InterPro" id="IPR002509">
    <property type="entry name" value="NODB_dom"/>
</dbReference>
<dbReference type="RefSeq" id="WP_379230005.1">
    <property type="nucleotide sequence ID" value="NZ_JBHSTE010000001.1"/>
</dbReference>
<proteinExistence type="predicted"/>
<keyword evidence="1" id="KW-0472">Membrane</keyword>
<comment type="caution">
    <text evidence="3">The sequence shown here is derived from an EMBL/GenBank/DDBJ whole genome shotgun (WGS) entry which is preliminary data.</text>
</comment>
<keyword evidence="4" id="KW-1185">Reference proteome</keyword>
<dbReference type="SUPFAM" id="SSF88713">
    <property type="entry name" value="Glycoside hydrolase/deacetylase"/>
    <property type="match status" value="1"/>
</dbReference>
<dbReference type="PROSITE" id="PS51677">
    <property type="entry name" value="NODB"/>
    <property type="match status" value="1"/>
</dbReference>
<dbReference type="CDD" id="cd10950">
    <property type="entry name" value="CE4_BsYlxY_like"/>
    <property type="match status" value="1"/>
</dbReference>
<dbReference type="InterPro" id="IPR050248">
    <property type="entry name" value="Polysacc_deacetylase_ArnD"/>
</dbReference>
<dbReference type="Proteomes" id="UP001596233">
    <property type="component" value="Unassembled WGS sequence"/>
</dbReference>
<evidence type="ECO:0000259" key="2">
    <source>
        <dbReference type="PROSITE" id="PS51677"/>
    </source>
</evidence>
<evidence type="ECO:0000313" key="3">
    <source>
        <dbReference type="EMBL" id="MFC6331116.1"/>
    </source>
</evidence>
<accession>A0ABW1UY72</accession>
<gene>
    <name evidence="3" type="ORF">ACFP56_00660</name>
</gene>
<dbReference type="Gene3D" id="3.20.20.370">
    <property type="entry name" value="Glycoside hydrolase/deacetylase"/>
    <property type="match status" value="1"/>
</dbReference>
<keyword evidence="1" id="KW-0812">Transmembrane</keyword>
<reference evidence="4" key="1">
    <citation type="journal article" date="2019" name="Int. J. Syst. Evol. Microbiol.">
        <title>The Global Catalogue of Microorganisms (GCM) 10K type strain sequencing project: providing services to taxonomists for standard genome sequencing and annotation.</title>
        <authorList>
            <consortium name="The Broad Institute Genomics Platform"/>
            <consortium name="The Broad Institute Genome Sequencing Center for Infectious Disease"/>
            <person name="Wu L."/>
            <person name="Ma J."/>
        </authorList>
    </citation>
    <scope>NUCLEOTIDE SEQUENCE [LARGE SCALE GENOMIC DNA]</scope>
    <source>
        <strain evidence="4">PCU 280</strain>
    </source>
</reference>
<dbReference type="Pfam" id="PF01522">
    <property type="entry name" value="Polysacc_deac_1"/>
    <property type="match status" value="1"/>
</dbReference>